<feature type="region of interest" description="Disordered" evidence="1">
    <location>
        <begin position="50"/>
        <end position="99"/>
    </location>
</feature>
<evidence type="ECO:0000313" key="3">
    <source>
        <dbReference type="Proteomes" id="UP000299102"/>
    </source>
</evidence>
<reference evidence="2 3" key="1">
    <citation type="journal article" date="2019" name="Commun. Biol.">
        <title>The bagworm genome reveals a unique fibroin gene that provides high tensile strength.</title>
        <authorList>
            <person name="Kono N."/>
            <person name="Nakamura H."/>
            <person name="Ohtoshi R."/>
            <person name="Tomita M."/>
            <person name="Numata K."/>
            <person name="Arakawa K."/>
        </authorList>
    </citation>
    <scope>NUCLEOTIDE SEQUENCE [LARGE SCALE GENOMIC DNA]</scope>
</reference>
<protein>
    <submittedName>
        <fullName evidence="2">Uncharacterized protein</fullName>
    </submittedName>
</protein>
<proteinExistence type="predicted"/>
<feature type="compositionally biased region" description="Polar residues" evidence="1">
    <location>
        <begin position="69"/>
        <end position="78"/>
    </location>
</feature>
<dbReference type="Proteomes" id="UP000299102">
    <property type="component" value="Unassembled WGS sequence"/>
</dbReference>
<organism evidence="2 3">
    <name type="scientific">Eumeta variegata</name>
    <name type="common">Bagworm moth</name>
    <name type="synonym">Eumeta japonica</name>
    <dbReference type="NCBI Taxonomy" id="151549"/>
    <lineage>
        <taxon>Eukaryota</taxon>
        <taxon>Metazoa</taxon>
        <taxon>Ecdysozoa</taxon>
        <taxon>Arthropoda</taxon>
        <taxon>Hexapoda</taxon>
        <taxon>Insecta</taxon>
        <taxon>Pterygota</taxon>
        <taxon>Neoptera</taxon>
        <taxon>Endopterygota</taxon>
        <taxon>Lepidoptera</taxon>
        <taxon>Glossata</taxon>
        <taxon>Ditrysia</taxon>
        <taxon>Tineoidea</taxon>
        <taxon>Psychidae</taxon>
        <taxon>Oiketicinae</taxon>
        <taxon>Eumeta</taxon>
    </lineage>
</organism>
<name>A0A4C1VRA3_EUMVA</name>
<dbReference type="AlphaFoldDB" id="A0A4C1VRA3"/>
<sequence>MSINSAGAYKREIAALKPRLNVLRDRPVNNGANSVYTGLLYTIFRSSKTWSTSGKPGDSAQATCRRGLTVSSRRTATGTPPPSADHSRAVTVTSKCSIS</sequence>
<keyword evidence="3" id="KW-1185">Reference proteome</keyword>
<accession>A0A4C1VRA3</accession>
<comment type="caution">
    <text evidence="2">The sequence shown here is derived from an EMBL/GenBank/DDBJ whole genome shotgun (WGS) entry which is preliminary data.</text>
</comment>
<evidence type="ECO:0000256" key="1">
    <source>
        <dbReference type="SAM" id="MobiDB-lite"/>
    </source>
</evidence>
<feature type="compositionally biased region" description="Polar residues" evidence="1">
    <location>
        <begin position="90"/>
        <end position="99"/>
    </location>
</feature>
<dbReference type="EMBL" id="BGZK01000392">
    <property type="protein sequence ID" value="GBP41060.1"/>
    <property type="molecule type" value="Genomic_DNA"/>
</dbReference>
<evidence type="ECO:0000313" key="2">
    <source>
        <dbReference type="EMBL" id="GBP41060.1"/>
    </source>
</evidence>
<gene>
    <name evidence="2" type="ORF">EVAR_32881_1</name>
</gene>